<dbReference type="WBParaSite" id="SSLN_0002068901-mRNA-1">
    <property type="protein sequence ID" value="SSLN_0002068901-mRNA-1"/>
    <property type="gene ID" value="SSLN_0002068901"/>
</dbReference>
<name>A0A183TU00_SCHSO</name>
<dbReference type="Proteomes" id="UP000275846">
    <property type="component" value="Unassembled WGS sequence"/>
</dbReference>
<organism evidence="3">
    <name type="scientific">Schistocephalus solidus</name>
    <name type="common">Tapeworm</name>
    <dbReference type="NCBI Taxonomy" id="70667"/>
    <lineage>
        <taxon>Eukaryota</taxon>
        <taxon>Metazoa</taxon>
        <taxon>Spiralia</taxon>
        <taxon>Lophotrochozoa</taxon>
        <taxon>Platyhelminthes</taxon>
        <taxon>Cestoda</taxon>
        <taxon>Eucestoda</taxon>
        <taxon>Diphyllobothriidea</taxon>
        <taxon>Diphyllobothriidae</taxon>
        <taxon>Schistocephalus</taxon>
    </lineage>
</organism>
<evidence type="ECO:0000313" key="3">
    <source>
        <dbReference type="WBParaSite" id="SSLN_0002068901-mRNA-1"/>
    </source>
</evidence>
<sequence length="163" mass="16946">MLGILLMSVVPPADRLNATPAAGHRRRRASMDATQMTIAPSGVNILKVFYSRAGHLIFALVTNTFNCRCSSMNSVFSFCASVPSPSPSSSSPAMPAVAAGGAGVGGGGSSPCGTLSSSAQQVRIHCDRSKTCLLGELGVKSSYIPISLWQQVGSRLCHAQVEY</sequence>
<dbReference type="AlphaFoldDB" id="A0A183TU00"/>
<protein>
    <submittedName>
        <fullName evidence="3">Secreted protein</fullName>
    </submittedName>
</protein>
<dbReference type="OrthoDB" id="9986652at2759"/>
<dbReference type="EMBL" id="UYSU01050788">
    <property type="protein sequence ID" value="VDM06334.1"/>
    <property type="molecule type" value="Genomic_DNA"/>
</dbReference>
<reference evidence="1 2" key="2">
    <citation type="submission" date="2018-11" db="EMBL/GenBank/DDBJ databases">
        <authorList>
            <consortium name="Pathogen Informatics"/>
        </authorList>
    </citation>
    <scope>NUCLEOTIDE SEQUENCE [LARGE SCALE GENOMIC DNA]</scope>
    <source>
        <strain evidence="1 2">NST_G2</strain>
    </source>
</reference>
<proteinExistence type="predicted"/>
<keyword evidence="2" id="KW-1185">Reference proteome</keyword>
<reference evidence="3" key="1">
    <citation type="submission" date="2016-06" db="UniProtKB">
        <authorList>
            <consortium name="WormBaseParasite"/>
        </authorList>
    </citation>
    <scope>IDENTIFICATION</scope>
</reference>
<evidence type="ECO:0000313" key="2">
    <source>
        <dbReference type="Proteomes" id="UP000275846"/>
    </source>
</evidence>
<gene>
    <name evidence="1" type="ORF">SSLN_LOCUS19948</name>
</gene>
<accession>A0A183TU00</accession>
<evidence type="ECO:0000313" key="1">
    <source>
        <dbReference type="EMBL" id="VDM06334.1"/>
    </source>
</evidence>